<accession>G8THN8</accession>
<evidence type="ECO:0000259" key="1">
    <source>
        <dbReference type="Pfam" id="PF13021"/>
    </source>
</evidence>
<dbReference type="Pfam" id="PF13021">
    <property type="entry name" value="DUF3885"/>
    <property type="match status" value="1"/>
</dbReference>
<dbReference type="RefSeq" id="WP_014217380.1">
    <property type="nucleotide sequence ID" value="NC_016609.1"/>
</dbReference>
<dbReference type="EMBL" id="CP003178">
    <property type="protein sequence ID" value="AEV97466.1"/>
    <property type="molecule type" value="Genomic_DNA"/>
</dbReference>
<dbReference type="STRING" id="700598.Niako_1090"/>
<dbReference type="AlphaFoldDB" id="G8THN8"/>
<dbReference type="InterPro" id="IPR024976">
    <property type="entry name" value="DUF3885"/>
</dbReference>
<reference evidence="2 3" key="1">
    <citation type="submission" date="2011-12" db="EMBL/GenBank/DDBJ databases">
        <title>The complete genome of Niastella koreensis GR20-10.</title>
        <authorList>
            <consortium name="US DOE Joint Genome Institute (JGI-PGF)"/>
            <person name="Lucas S."/>
            <person name="Han J."/>
            <person name="Lapidus A."/>
            <person name="Bruce D."/>
            <person name="Goodwin L."/>
            <person name="Pitluck S."/>
            <person name="Peters L."/>
            <person name="Kyrpides N."/>
            <person name="Mavromatis K."/>
            <person name="Ivanova N."/>
            <person name="Mikhailova N."/>
            <person name="Davenport K."/>
            <person name="Saunders E."/>
            <person name="Detter J.C."/>
            <person name="Tapia R."/>
            <person name="Han C."/>
            <person name="Land M."/>
            <person name="Hauser L."/>
            <person name="Markowitz V."/>
            <person name="Cheng J.-F."/>
            <person name="Hugenholtz P."/>
            <person name="Woyke T."/>
            <person name="Wu D."/>
            <person name="Tindall B."/>
            <person name="Pomrenke H."/>
            <person name="Brambilla E."/>
            <person name="Klenk H.-P."/>
            <person name="Eisen J.A."/>
        </authorList>
    </citation>
    <scope>NUCLEOTIDE SEQUENCE [LARGE SCALE GENOMIC DNA]</scope>
    <source>
        <strain evidence="3">DSM 17620 / KACC 11465 / NBRC 106392 / GR20-10</strain>
    </source>
</reference>
<protein>
    <recommendedName>
        <fullName evidence="1">DUF3885 domain-containing protein</fullName>
    </recommendedName>
</protein>
<dbReference type="Proteomes" id="UP000005438">
    <property type="component" value="Chromosome"/>
</dbReference>
<evidence type="ECO:0000313" key="2">
    <source>
        <dbReference type="EMBL" id="AEV97466.1"/>
    </source>
</evidence>
<dbReference type="eggNOG" id="ENOG5032QBR">
    <property type="taxonomic scope" value="Bacteria"/>
</dbReference>
<evidence type="ECO:0000313" key="3">
    <source>
        <dbReference type="Proteomes" id="UP000005438"/>
    </source>
</evidence>
<dbReference type="OrthoDB" id="72213at2"/>
<feature type="domain" description="DUF3885" evidence="1">
    <location>
        <begin position="6"/>
        <end position="208"/>
    </location>
</feature>
<proteinExistence type="predicted"/>
<sequence length="218" mass="25612">MLRQELQSYFDKVYPGSQIITQHTLGGQVHIRFELGEGFPNGSTERVNQGTERAMTLFTDTFKDPDNEIFVLIYEYQDSNIFEVDRKYLYKQFPSHLFNGFYNQLKSVNSCMIIKDENGNEAMEKYEARIIIGKLPVKDINIRNILNGIGNTEMGIDSGIDQSIYFFDPLTDKGFHMYDDRGCYVWSNSADKIRDIYINRNNWIVDYHRPEIDEYFNK</sequence>
<name>G8THN8_NIAKG</name>
<gene>
    <name evidence="2" type="ordered locus">Niako_1090</name>
</gene>
<organism evidence="2 3">
    <name type="scientific">Niastella koreensis (strain DSM 17620 / KACC 11465 / NBRC 106392 / GR20-10)</name>
    <dbReference type="NCBI Taxonomy" id="700598"/>
    <lineage>
        <taxon>Bacteria</taxon>
        <taxon>Pseudomonadati</taxon>
        <taxon>Bacteroidota</taxon>
        <taxon>Chitinophagia</taxon>
        <taxon>Chitinophagales</taxon>
        <taxon>Chitinophagaceae</taxon>
        <taxon>Niastella</taxon>
    </lineage>
</organism>
<dbReference type="KEGG" id="nko:Niako_1090"/>
<dbReference type="HOGENOM" id="CLU_077093_1_0_10"/>